<accession>A0AAQ3WY10</accession>
<keyword evidence="3" id="KW-1185">Reference proteome</keyword>
<feature type="region of interest" description="Disordered" evidence="1">
    <location>
        <begin position="60"/>
        <end position="143"/>
    </location>
</feature>
<name>A0AAQ3WY10_PASNO</name>
<evidence type="ECO:0000313" key="2">
    <source>
        <dbReference type="EMBL" id="WVZ78388.1"/>
    </source>
</evidence>
<proteinExistence type="predicted"/>
<protein>
    <submittedName>
        <fullName evidence="2">Uncharacterized protein</fullName>
    </submittedName>
</protein>
<evidence type="ECO:0000313" key="3">
    <source>
        <dbReference type="Proteomes" id="UP001341281"/>
    </source>
</evidence>
<evidence type="ECO:0000256" key="1">
    <source>
        <dbReference type="SAM" id="MobiDB-lite"/>
    </source>
</evidence>
<reference evidence="2 3" key="1">
    <citation type="submission" date="2024-02" db="EMBL/GenBank/DDBJ databases">
        <title>High-quality chromosome-scale genome assembly of Pensacola bahiagrass (Paspalum notatum Flugge var. saurae).</title>
        <authorList>
            <person name="Vega J.M."/>
            <person name="Podio M."/>
            <person name="Orjuela J."/>
            <person name="Siena L.A."/>
            <person name="Pessino S.C."/>
            <person name="Combes M.C."/>
            <person name="Mariac C."/>
            <person name="Albertini E."/>
            <person name="Pupilli F."/>
            <person name="Ortiz J.P.A."/>
            <person name="Leblanc O."/>
        </authorList>
    </citation>
    <scope>NUCLEOTIDE SEQUENCE [LARGE SCALE GENOMIC DNA]</scope>
    <source>
        <strain evidence="2">R1</strain>
        <tissue evidence="2">Leaf</tissue>
    </source>
</reference>
<gene>
    <name evidence="2" type="ORF">U9M48_026102</name>
</gene>
<dbReference type="AlphaFoldDB" id="A0AAQ3WY10"/>
<dbReference type="Proteomes" id="UP001341281">
    <property type="component" value="Chromosome 06"/>
</dbReference>
<sequence length="158" mass="16673">MVSCMVMVGRGRGSQEGEDICSTVLGPDVVKDCRRRRLRAQLALEQCCLPEDDVVDLLLGGDDGGLPRRVDGQAGIDGGGPSSSSSGLPRSTSRVEAAEAGVPEGAEHPPARRRRPLQRVAGDVPGGVGDESPGPGRGCSDEHDGHMFVIYLMRLRSR</sequence>
<dbReference type="EMBL" id="CP144750">
    <property type="protein sequence ID" value="WVZ78388.1"/>
    <property type="molecule type" value="Genomic_DNA"/>
</dbReference>
<organism evidence="2 3">
    <name type="scientific">Paspalum notatum var. saurae</name>
    <dbReference type="NCBI Taxonomy" id="547442"/>
    <lineage>
        <taxon>Eukaryota</taxon>
        <taxon>Viridiplantae</taxon>
        <taxon>Streptophyta</taxon>
        <taxon>Embryophyta</taxon>
        <taxon>Tracheophyta</taxon>
        <taxon>Spermatophyta</taxon>
        <taxon>Magnoliopsida</taxon>
        <taxon>Liliopsida</taxon>
        <taxon>Poales</taxon>
        <taxon>Poaceae</taxon>
        <taxon>PACMAD clade</taxon>
        <taxon>Panicoideae</taxon>
        <taxon>Andropogonodae</taxon>
        <taxon>Paspaleae</taxon>
        <taxon>Paspalinae</taxon>
        <taxon>Paspalum</taxon>
    </lineage>
</organism>
<feature type="compositionally biased region" description="Low complexity" evidence="1">
    <location>
        <begin position="82"/>
        <end position="104"/>
    </location>
</feature>